<dbReference type="CDD" id="cd09023">
    <property type="entry name" value="Aldose_epim_Ec_c4013"/>
    <property type="match status" value="1"/>
</dbReference>
<dbReference type="Gene3D" id="2.70.98.10">
    <property type="match status" value="1"/>
</dbReference>
<proteinExistence type="predicted"/>
<accession>A0A7C4QPT3</accession>
<dbReference type="Pfam" id="PF14486">
    <property type="entry name" value="DUF4432"/>
    <property type="match status" value="1"/>
</dbReference>
<gene>
    <name evidence="1" type="ORF">ENS64_02930</name>
</gene>
<name>A0A7C4QPT3_9PLAN</name>
<evidence type="ECO:0000313" key="1">
    <source>
        <dbReference type="EMBL" id="HGT38209.1"/>
    </source>
</evidence>
<dbReference type="InterPro" id="IPR014718">
    <property type="entry name" value="GH-type_carb-bd"/>
</dbReference>
<dbReference type="AlphaFoldDB" id="A0A7C4QPT3"/>
<reference evidence="1" key="1">
    <citation type="journal article" date="2020" name="mSystems">
        <title>Genome- and Community-Level Interaction Insights into Carbon Utilization and Element Cycling Functions of Hydrothermarchaeota in Hydrothermal Sediment.</title>
        <authorList>
            <person name="Zhou Z."/>
            <person name="Liu Y."/>
            <person name="Xu W."/>
            <person name="Pan J."/>
            <person name="Luo Z.H."/>
            <person name="Li M."/>
        </authorList>
    </citation>
    <scope>NUCLEOTIDE SEQUENCE [LARGE SCALE GENOMIC DNA]</scope>
    <source>
        <strain evidence="1">SpSt-508</strain>
    </source>
</reference>
<protein>
    <submittedName>
        <fullName evidence="1">DUF4432 family protein</fullName>
    </submittedName>
</protein>
<organism evidence="1">
    <name type="scientific">Schlesneria paludicola</name>
    <dbReference type="NCBI Taxonomy" id="360056"/>
    <lineage>
        <taxon>Bacteria</taxon>
        <taxon>Pseudomonadati</taxon>
        <taxon>Planctomycetota</taxon>
        <taxon>Planctomycetia</taxon>
        <taxon>Planctomycetales</taxon>
        <taxon>Planctomycetaceae</taxon>
        <taxon>Schlesneria</taxon>
    </lineage>
</organism>
<dbReference type="InterPro" id="IPR027839">
    <property type="entry name" value="DUF4432"/>
</dbReference>
<comment type="caution">
    <text evidence="1">The sequence shown here is derived from an EMBL/GenBank/DDBJ whole genome shotgun (WGS) entry which is preliminary data.</text>
</comment>
<dbReference type="GO" id="GO:0030246">
    <property type="term" value="F:carbohydrate binding"/>
    <property type="evidence" value="ECO:0007669"/>
    <property type="project" value="InterPro"/>
</dbReference>
<dbReference type="EMBL" id="DSVQ01000006">
    <property type="protein sequence ID" value="HGT38209.1"/>
    <property type="molecule type" value="Genomic_DNA"/>
</dbReference>
<sequence>MTGQRIVLTDAEANLHIERGEWRASPDLSLAGAADWFVRTYPLHGGQSEGVQVVEVCNGPLTLFVLPTRGMGVWKGRFRSLPLGWKSPVPRPVHPHYVNLHDRNGLGWLNGFNELMCRCGLAFNGPPGQDGSTAVTLHGRIANLPAHFVEVRIETDGAGWIELRGIVDETTMFGPCLRLTSTLRLKAGSAICHLIDEITNLGGAATELSLLYHINIGRPFLEAGAETVIAHRAVAPRDPRSAEGVADLPRYEGPTPGFAEQAYYYLPVAGACGWSTALLKNAAETAGFAVHYQTLQLPCLTIWKNTQDERDGYVTGIEPGVNFPNFRAYERARGRLPRLEPGQTYRAEHMWEFADSAEGVAALCESVRLAQRFAEPVRHSTPMPGWSPAGEAVA</sequence>